<protein>
    <submittedName>
        <fullName evidence="3">Response regulator receiver protein</fullName>
    </submittedName>
</protein>
<dbReference type="PROSITE" id="PS50110">
    <property type="entry name" value="RESPONSE_REGULATORY"/>
    <property type="match status" value="1"/>
</dbReference>
<dbReference type="RefSeq" id="WP_023580533.1">
    <property type="nucleotide sequence ID" value="NZ_AVGG01000022.1"/>
</dbReference>
<dbReference type="SMART" id="SM00448">
    <property type="entry name" value="REC"/>
    <property type="match status" value="1"/>
</dbReference>
<evidence type="ECO:0000313" key="3">
    <source>
        <dbReference type="EMBL" id="ESU25980.1"/>
    </source>
</evidence>
<dbReference type="SUPFAM" id="SSF52172">
    <property type="entry name" value="CheY-like"/>
    <property type="match status" value="1"/>
</dbReference>
<accession>V6SNH6</accession>
<dbReference type="EMBL" id="AVGG01000022">
    <property type="protein sequence ID" value="ESU25980.1"/>
    <property type="molecule type" value="Genomic_DNA"/>
</dbReference>
<dbReference type="InterPro" id="IPR011006">
    <property type="entry name" value="CheY-like_superfamily"/>
</dbReference>
<evidence type="ECO:0000259" key="2">
    <source>
        <dbReference type="PROSITE" id="PS50110"/>
    </source>
</evidence>
<dbReference type="Proteomes" id="UP000018004">
    <property type="component" value="Unassembled WGS sequence"/>
</dbReference>
<feature type="domain" description="Response regulatory" evidence="2">
    <location>
        <begin position="5"/>
        <end position="130"/>
    </location>
</feature>
<comment type="caution">
    <text evidence="3">The sequence shown here is derived from an EMBL/GenBank/DDBJ whole genome shotgun (WGS) entry which is preliminary data.</text>
</comment>
<feature type="modified residue" description="4-aspartylphosphate" evidence="1">
    <location>
        <position position="63"/>
    </location>
</feature>
<name>V6SNH6_9FLAO</name>
<organism evidence="3 4">
    <name type="scientific">Flavobacterium limnosediminis JC2902</name>
    <dbReference type="NCBI Taxonomy" id="1341181"/>
    <lineage>
        <taxon>Bacteria</taxon>
        <taxon>Pseudomonadati</taxon>
        <taxon>Bacteroidota</taxon>
        <taxon>Flavobacteriia</taxon>
        <taxon>Flavobacteriales</taxon>
        <taxon>Flavobacteriaceae</taxon>
        <taxon>Flavobacterium</taxon>
    </lineage>
</organism>
<dbReference type="AlphaFoldDB" id="V6SNH6"/>
<dbReference type="Gene3D" id="3.40.50.2300">
    <property type="match status" value="1"/>
</dbReference>
<gene>
    <name evidence="3" type="ORF">FLJC2902T_29930</name>
</gene>
<dbReference type="InterPro" id="IPR052893">
    <property type="entry name" value="TCS_response_regulator"/>
</dbReference>
<keyword evidence="4" id="KW-1185">Reference proteome</keyword>
<dbReference type="PATRIC" id="fig|1341181.4.peg.2943"/>
<dbReference type="eggNOG" id="COG0745">
    <property type="taxonomic scope" value="Bacteria"/>
</dbReference>
<dbReference type="Pfam" id="PF00072">
    <property type="entry name" value="Response_reg"/>
    <property type="match status" value="1"/>
</dbReference>
<dbReference type="OrthoDB" id="7631574at2"/>
<evidence type="ECO:0000313" key="4">
    <source>
        <dbReference type="Proteomes" id="UP000018004"/>
    </source>
</evidence>
<dbReference type="PANTHER" id="PTHR44520">
    <property type="entry name" value="RESPONSE REGULATOR RCP1-RELATED"/>
    <property type="match status" value="1"/>
</dbReference>
<evidence type="ECO:0000256" key="1">
    <source>
        <dbReference type="PROSITE-ProRule" id="PRU00169"/>
    </source>
</evidence>
<sequence>MKSADILLVEDNEGDIILTIEALEESKIVNKIDVVRNGKEAIDYVFNDGKYKDVTLPDLILLDVNLPLKSGHEVLSIIKEDERTKHIPVIMLTTSSSERDVNLSYKHHANCFITKPVDLTDFFETVTSIEQFWFNIVKLPVGK</sequence>
<keyword evidence="1" id="KW-0597">Phosphoprotein</keyword>
<dbReference type="InterPro" id="IPR001789">
    <property type="entry name" value="Sig_transdc_resp-reg_receiver"/>
</dbReference>
<dbReference type="GO" id="GO:0000160">
    <property type="term" value="P:phosphorelay signal transduction system"/>
    <property type="evidence" value="ECO:0007669"/>
    <property type="project" value="InterPro"/>
</dbReference>
<dbReference type="CDD" id="cd17557">
    <property type="entry name" value="REC_Rcp-like"/>
    <property type="match status" value="1"/>
</dbReference>
<reference evidence="3 4" key="1">
    <citation type="submission" date="2013-08" db="EMBL/GenBank/DDBJ databases">
        <title>Flavobacterium limnosediminis JC2902 genome sequencing.</title>
        <authorList>
            <person name="Lee K."/>
            <person name="Yi H."/>
            <person name="Park S."/>
            <person name="Chun J."/>
        </authorList>
    </citation>
    <scope>NUCLEOTIDE SEQUENCE [LARGE SCALE GENOMIC DNA]</scope>
    <source>
        <strain evidence="3 4">JC2902</strain>
    </source>
</reference>
<dbReference type="PANTHER" id="PTHR44520:SF2">
    <property type="entry name" value="RESPONSE REGULATOR RCP1"/>
    <property type="match status" value="1"/>
</dbReference>
<proteinExistence type="predicted"/>
<dbReference type="STRING" id="1341181.FLJC2902T_29930"/>